<dbReference type="EMBL" id="ACFC01000008">
    <property type="protein sequence ID" value="EEE05712.1"/>
    <property type="molecule type" value="Genomic_DNA"/>
</dbReference>
<reference evidence="2 3" key="1">
    <citation type="journal article" date="2012" name="J. Bacteriol.">
        <title>Draft Genome Sequence Determination for Cystic Fibrosis and Chronic Granulomatous Disease Burkholderia multivorans Isolates.</title>
        <authorList>
            <person name="Varga J.J."/>
            <person name="Losada L."/>
            <person name="Zelazny A.M."/>
            <person name="Brinkac L."/>
            <person name="Harkins D."/>
            <person name="Radune D."/>
            <person name="Hostetler J."/>
            <person name="Sampaio E.P."/>
            <person name="Ronning C.M."/>
            <person name="Nierman W.C."/>
            <person name="Greenberg D.E."/>
            <person name="Holland S.M."/>
            <person name="Goldberg J.B."/>
        </authorList>
    </citation>
    <scope>NUCLEOTIDE SEQUENCE [LARGE SCALE GENOMIC DNA]</scope>
    <source>
        <strain evidence="2 3">CGD2</strain>
    </source>
</reference>
<dbReference type="AlphaFoldDB" id="B9BTE4"/>
<organism evidence="2 3">
    <name type="scientific">Burkholderia multivorans CGD2</name>
    <dbReference type="NCBI Taxonomy" id="513052"/>
    <lineage>
        <taxon>Bacteria</taxon>
        <taxon>Pseudomonadati</taxon>
        <taxon>Pseudomonadota</taxon>
        <taxon>Betaproteobacteria</taxon>
        <taxon>Burkholderiales</taxon>
        <taxon>Burkholderiaceae</taxon>
        <taxon>Burkholderia</taxon>
        <taxon>Burkholderia cepacia complex</taxon>
    </lineage>
</organism>
<feature type="region of interest" description="Disordered" evidence="1">
    <location>
        <begin position="1"/>
        <end position="47"/>
    </location>
</feature>
<gene>
    <name evidence="2" type="ORF">BURMUCGD2_0875</name>
</gene>
<name>B9BTE4_9BURK</name>
<evidence type="ECO:0000256" key="1">
    <source>
        <dbReference type="SAM" id="MobiDB-lite"/>
    </source>
</evidence>
<comment type="caution">
    <text evidence="2">The sequence shown here is derived from an EMBL/GenBank/DDBJ whole genome shotgun (WGS) entry which is preliminary data.</text>
</comment>
<evidence type="ECO:0000313" key="2">
    <source>
        <dbReference type="EMBL" id="EEE05712.1"/>
    </source>
</evidence>
<sequence>MRRPCASKLRQSSAFILSPSDASSRPAPAPRRRCGPRASHASSCQAR</sequence>
<accession>B9BTE4</accession>
<evidence type="ECO:0000313" key="3">
    <source>
        <dbReference type="Proteomes" id="UP000004535"/>
    </source>
</evidence>
<dbReference type="Proteomes" id="UP000004535">
    <property type="component" value="Unassembled WGS sequence"/>
</dbReference>
<proteinExistence type="predicted"/>
<protein>
    <submittedName>
        <fullName evidence="2">Uncharacterized protein</fullName>
    </submittedName>
</protein>